<evidence type="ECO:0000256" key="1">
    <source>
        <dbReference type="SAM" id="MobiDB-lite"/>
    </source>
</evidence>
<accession>A0A6A5WQZ6</accession>
<dbReference type="Proteomes" id="UP000799779">
    <property type="component" value="Unassembled WGS sequence"/>
</dbReference>
<organism evidence="2 3">
    <name type="scientific">Amniculicola lignicola CBS 123094</name>
    <dbReference type="NCBI Taxonomy" id="1392246"/>
    <lineage>
        <taxon>Eukaryota</taxon>
        <taxon>Fungi</taxon>
        <taxon>Dikarya</taxon>
        <taxon>Ascomycota</taxon>
        <taxon>Pezizomycotina</taxon>
        <taxon>Dothideomycetes</taxon>
        <taxon>Pleosporomycetidae</taxon>
        <taxon>Pleosporales</taxon>
        <taxon>Amniculicolaceae</taxon>
        <taxon>Amniculicola</taxon>
    </lineage>
</organism>
<proteinExistence type="predicted"/>
<protein>
    <submittedName>
        <fullName evidence="2">Uncharacterized protein</fullName>
    </submittedName>
</protein>
<dbReference type="AlphaFoldDB" id="A0A6A5WQZ6"/>
<keyword evidence="3" id="KW-1185">Reference proteome</keyword>
<reference evidence="2" key="1">
    <citation type="journal article" date="2020" name="Stud. Mycol.">
        <title>101 Dothideomycetes genomes: a test case for predicting lifestyles and emergence of pathogens.</title>
        <authorList>
            <person name="Haridas S."/>
            <person name="Albert R."/>
            <person name="Binder M."/>
            <person name="Bloem J."/>
            <person name="Labutti K."/>
            <person name="Salamov A."/>
            <person name="Andreopoulos B."/>
            <person name="Baker S."/>
            <person name="Barry K."/>
            <person name="Bills G."/>
            <person name="Bluhm B."/>
            <person name="Cannon C."/>
            <person name="Castanera R."/>
            <person name="Culley D."/>
            <person name="Daum C."/>
            <person name="Ezra D."/>
            <person name="Gonzalez J."/>
            <person name="Henrissat B."/>
            <person name="Kuo A."/>
            <person name="Liang C."/>
            <person name="Lipzen A."/>
            <person name="Lutzoni F."/>
            <person name="Magnuson J."/>
            <person name="Mondo S."/>
            <person name="Nolan M."/>
            <person name="Ohm R."/>
            <person name="Pangilinan J."/>
            <person name="Park H.-J."/>
            <person name="Ramirez L."/>
            <person name="Alfaro M."/>
            <person name="Sun H."/>
            <person name="Tritt A."/>
            <person name="Yoshinaga Y."/>
            <person name="Zwiers L.-H."/>
            <person name="Turgeon B."/>
            <person name="Goodwin S."/>
            <person name="Spatafora J."/>
            <person name="Crous P."/>
            <person name="Grigoriev I."/>
        </authorList>
    </citation>
    <scope>NUCLEOTIDE SEQUENCE</scope>
    <source>
        <strain evidence="2">CBS 123094</strain>
    </source>
</reference>
<sequence>MSSTTPKVGTPSSSNYLPTPPNTPGNSKSSSSQNVPSPIDEFLRRANKMGMKVEDEDGFEFVHMADVEDMEDSEFVVVDKAEVDKEMEDVGEEYHIVDKAGVEKEIADEEEAAADAEWEMVDVPKTPAKKGKEKKPVKE</sequence>
<dbReference type="EMBL" id="ML977568">
    <property type="protein sequence ID" value="KAF2004290.1"/>
    <property type="molecule type" value="Genomic_DNA"/>
</dbReference>
<feature type="compositionally biased region" description="Polar residues" evidence="1">
    <location>
        <begin position="1"/>
        <end position="17"/>
    </location>
</feature>
<feature type="region of interest" description="Disordered" evidence="1">
    <location>
        <begin position="110"/>
        <end position="139"/>
    </location>
</feature>
<feature type="compositionally biased region" description="Acidic residues" evidence="1">
    <location>
        <begin position="110"/>
        <end position="120"/>
    </location>
</feature>
<feature type="compositionally biased region" description="Low complexity" evidence="1">
    <location>
        <begin position="24"/>
        <end position="38"/>
    </location>
</feature>
<name>A0A6A5WQZ6_9PLEO</name>
<evidence type="ECO:0000313" key="3">
    <source>
        <dbReference type="Proteomes" id="UP000799779"/>
    </source>
</evidence>
<feature type="region of interest" description="Disordered" evidence="1">
    <location>
        <begin position="1"/>
        <end position="38"/>
    </location>
</feature>
<evidence type="ECO:0000313" key="2">
    <source>
        <dbReference type="EMBL" id="KAF2004290.1"/>
    </source>
</evidence>
<gene>
    <name evidence="2" type="ORF">P154DRAFT_55943</name>
</gene>